<sequence length="180" mass="20206">MEYWNIYSHAIARRGRGPAKGRSRAAGSKAPTVLVEHTELGADRDREMTPLLLFKVITRRTGARRQKYSQTRDEARRHGAGMFSFPFVWYNADRSPARRDAAPLEQHGYRPARCTLAKGSLAPIETGRLQPAPRVLRPAAIGDIIKTTQPPSTSRANLEVVVERKNEEAFFLWPCVVAIV</sequence>
<gene>
    <name evidence="1" type="ORF">B0H17DRAFT_1147361</name>
</gene>
<accession>A0AAD7CM02</accession>
<name>A0AAD7CM02_MYCRO</name>
<proteinExistence type="predicted"/>
<reference evidence="1" key="1">
    <citation type="submission" date="2023-03" db="EMBL/GenBank/DDBJ databases">
        <title>Massive genome expansion in bonnet fungi (Mycena s.s.) driven by repeated elements and novel gene families across ecological guilds.</title>
        <authorList>
            <consortium name="Lawrence Berkeley National Laboratory"/>
            <person name="Harder C.B."/>
            <person name="Miyauchi S."/>
            <person name="Viragh M."/>
            <person name="Kuo A."/>
            <person name="Thoen E."/>
            <person name="Andreopoulos B."/>
            <person name="Lu D."/>
            <person name="Skrede I."/>
            <person name="Drula E."/>
            <person name="Henrissat B."/>
            <person name="Morin E."/>
            <person name="Kohler A."/>
            <person name="Barry K."/>
            <person name="LaButti K."/>
            <person name="Morin E."/>
            <person name="Salamov A."/>
            <person name="Lipzen A."/>
            <person name="Mereny Z."/>
            <person name="Hegedus B."/>
            <person name="Baldrian P."/>
            <person name="Stursova M."/>
            <person name="Weitz H."/>
            <person name="Taylor A."/>
            <person name="Grigoriev I.V."/>
            <person name="Nagy L.G."/>
            <person name="Martin F."/>
            <person name="Kauserud H."/>
        </authorList>
    </citation>
    <scope>NUCLEOTIDE SEQUENCE</scope>
    <source>
        <strain evidence="1">CBHHK067</strain>
    </source>
</reference>
<organism evidence="1 2">
    <name type="scientific">Mycena rosella</name>
    <name type="common">Pink bonnet</name>
    <name type="synonym">Agaricus rosellus</name>
    <dbReference type="NCBI Taxonomy" id="1033263"/>
    <lineage>
        <taxon>Eukaryota</taxon>
        <taxon>Fungi</taxon>
        <taxon>Dikarya</taxon>
        <taxon>Basidiomycota</taxon>
        <taxon>Agaricomycotina</taxon>
        <taxon>Agaricomycetes</taxon>
        <taxon>Agaricomycetidae</taxon>
        <taxon>Agaricales</taxon>
        <taxon>Marasmiineae</taxon>
        <taxon>Mycenaceae</taxon>
        <taxon>Mycena</taxon>
    </lineage>
</organism>
<dbReference type="EMBL" id="JARKIE010000346">
    <property type="protein sequence ID" value="KAJ7652579.1"/>
    <property type="molecule type" value="Genomic_DNA"/>
</dbReference>
<comment type="caution">
    <text evidence="1">The sequence shown here is derived from an EMBL/GenBank/DDBJ whole genome shotgun (WGS) entry which is preliminary data.</text>
</comment>
<dbReference type="AlphaFoldDB" id="A0AAD7CM02"/>
<dbReference type="Proteomes" id="UP001221757">
    <property type="component" value="Unassembled WGS sequence"/>
</dbReference>
<protein>
    <submittedName>
        <fullName evidence="1">Uncharacterized protein</fullName>
    </submittedName>
</protein>
<evidence type="ECO:0000313" key="2">
    <source>
        <dbReference type="Proteomes" id="UP001221757"/>
    </source>
</evidence>
<evidence type="ECO:0000313" key="1">
    <source>
        <dbReference type="EMBL" id="KAJ7652579.1"/>
    </source>
</evidence>
<keyword evidence="2" id="KW-1185">Reference proteome</keyword>